<dbReference type="AlphaFoldDB" id="A0A093VYH1"/>
<evidence type="ECO:0000313" key="1">
    <source>
        <dbReference type="EMBL" id="KFX51681.1"/>
    </source>
</evidence>
<dbReference type="HOGENOM" id="CLU_035931_0_0_1"/>
<name>A0A093VYH1_TALMA</name>
<comment type="caution">
    <text evidence="1">The sequence shown here is derived from an EMBL/GenBank/DDBJ whole genome shotgun (WGS) entry which is preliminary data.</text>
</comment>
<evidence type="ECO:0008006" key="2">
    <source>
        <dbReference type="Google" id="ProtNLM"/>
    </source>
</evidence>
<accession>A0A093VYH1</accession>
<protein>
    <recommendedName>
        <fullName evidence="2">F-box domain-containing protein</fullName>
    </recommendedName>
</protein>
<sequence length="472" mass="53804">MNNLPIELLEQICTTLCPHCTHIDRNDRTSCCRALASLSCTNQLLRAIAQPILFHRLKLSRRSSCAFLCMLYERPHLASKVKQLSPLWQQLFFDGSDEDHQILERAARELLLDIDGNTGFDELYGDNPPKHFLTELMIALLPNLESFVAEIEYSIPDEDLATFYRFLDSRFKRLEPQNGGISGLPNIRALGFTKEGSWGFSLATPGIAVLLNAAPNLERLVFDGTHGVGGVYREWVENMDLMASGLRNLRVLSITNSVLGNNEEDFEFGQLRRIVQLCTRLEVFRFNSIGLFPNELDDGHLPPGRFVEALDSVKETLTGLDIDIGESCPPEPADDWMLTSQSMTSFERLESLRLDELSFCLHWVDVVTDRSPRSSTTCLTDILPETVRFLTVRLVHEGQAWNDLCHLAHLADKEFPRLESVIVEQNETWGGRTMKHAVREAFEQSRARLSFVDRGYYYGEETQFDDVYDYDR</sequence>
<proteinExistence type="predicted"/>
<gene>
    <name evidence="1" type="ORF">GQ26_0041080</name>
</gene>
<reference evidence="1" key="2">
    <citation type="journal article" date="2014" name="PLoS Genet.">
        <title>Signature gene expression reveals novel clues to the molecular mechanisms of dimorphic transition in Penicillium marneffei.</title>
        <authorList>
            <person name="Yang E."/>
            <person name="Wang G."/>
            <person name="Cai J."/>
            <person name="Woo P.C."/>
            <person name="Lau S.K."/>
            <person name="Yuen K.-Y."/>
            <person name="Chow W.-N."/>
            <person name="Lin X."/>
        </authorList>
    </citation>
    <scope>NUCLEOTIDE SEQUENCE</scope>
    <source>
        <strain evidence="1">PM1</strain>
    </source>
</reference>
<dbReference type="EMBL" id="JPOX01000004">
    <property type="protein sequence ID" value="KFX51681.1"/>
    <property type="molecule type" value="Genomic_DNA"/>
</dbReference>
<organism evidence="1">
    <name type="scientific">Talaromyces marneffei PM1</name>
    <dbReference type="NCBI Taxonomy" id="1077442"/>
    <lineage>
        <taxon>Eukaryota</taxon>
        <taxon>Fungi</taxon>
        <taxon>Dikarya</taxon>
        <taxon>Ascomycota</taxon>
        <taxon>Pezizomycotina</taxon>
        <taxon>Eurotiomycetes</taxon>
        <taxon>Eurotiomycetidae</taxon>
        <taxon>Eurotiales</taxon>
        <taxon>Trichocomaceae</taxon>
        <taxon>Talaromyces</taxon>
        <taxon>Talaromyces sect. Talaromyces</taxon>
    </lineage>
</organism>
<reference key="1">
    <citation type="journal article" date="2014" name="PLoS Genet.">
        <title>Signature Gene Expression Reveals Novel Clues to the Molecular Mechanisms of Dimorphic Transition in Penicillium marneffei.</title>
        <authorList>
            <person name="Yang E."/>
            <person name="Wang G."/>
            <person name="Cai J."/>
            <person name="Woo P.C."/>
            <person name="Lau S.K."/>
            <person name="Yuen K.-Y."/>
            <person name="Chow W.-N."/>
            <person name="Lin X."/>
        </authorList>
    </citation>
    <scope>NUCLEOTIDE SEQUENCE [LARGE SCALE GENOMIC DNA]</scope>
    <source>
        <strain>PM1</strain>
    </source>
</reference>